<keyword evidence="5 8" id="KW-0694">RNA-binding</keyword>
<dbReference type="SUPFAM" id="SSF54928">
    <property type="entry name" value="RNA-binding domain, RBD"/>
    <property type="match status" value="1"/>
</dbReference>
<evidence type="ECO:0000313" key="12">
    <source>
        <dbReference type="Proteomes" id="UP000639772"/>
    </source>
</evidence>
<dbReference type="AlphaFoldDB" id="A0A835QGI9"/>
<dbReference type="InterPro" id="IPR058751">
    <property type="entry name" value="RDRP_helical"/>
</dbReference>
<dbReference type="PANTHER" id="PTHR23079">
    <property type="entry name" value="RNA-DEPENDENT RNA POLYMERASE"/>
    <property type="match status" value="1"/>
</dbReference>
<evidence type="ECO:0000256" key="5">
    <source>
        <dbReference type="ARBA" id="ARBA00022884"/>
    </source>
</evidence>
<dbReference type="Gene3D" id="3.30.70.330">
    <property type="match status" value="1"/>
</dbReference>
<proteinExistence type="inferred from homology"/>
<dbReference type="Pfam" id="PF26253">
    <property type="entry name" value="RdRP_head"/>
    <property type="match status" value="1"/>
</dbReference>
<dbReference type="PANTHER" id="PTHR23079:SF5">
    <property type="entry name" value="RNA-DEPENDENT RNA POLYMERASE 2"/>
    <property type="match status" value="1"/>
</dbReference>
<dbReference type="OrthoDB" id="6513042at2759"/>
<comment type="similarity">
    <text evidence="1 9">Belongs to the RdRP family.</text>
</comment>
<keyword evidence="6 9" id="KW-0943">RNA-mediated gene silencing</keyword>
<evidence type="ECO:0000256" key="8">
    <source>
        <dbReference type="PROSITE-ProRule" id="PRU00176"/>
    </source>
</evidence>
<keyword evidence="4 9" id="KW-0548">Nucleotidyltransferase</keyword>
<dbReference type="InterPro" id="IPR058763">
    <property type="entry name" value="RRM_RDR1/2-like"/>
</dbReference>
<dbReference type="GO" id="GO:0030422">
    <property type="term" value="P:siRNA processing"/>
    <property type="evidence" value="ECO:0007669"/>
    <property type="project" value="TreeGrafter"/>
</dbReference>
<keyword evidence="3 9" id="KW-0808">Transferase</keyword>
<feature type="domain" description="RRM" evidence="10">
    <location>
        <begin position="6"/>
        <end position="72"/>
    </location>
</feature>
<dbReference type="InterPro" id="IPR035979">
    <property type="entry name" value="RBD_domain_sf"/>
</dbReference>
<reference evidence="11 12" key="1">
    <citation type="journal article" date="2020" name="Nat. Food">
        <title>A phased Vanilla planifolia genome enables genetic improvement of flavour and production.</title>
        <authorList>
            <person name="Hasing T."/>
            <person name="Tang H."/>
            <person name="Brym M."/>
            <person name="Khazi F."/>
            <person name="Huang T."/>
            <person name="Chambers A.H."/>
        </authorList>
    </citation>
    <scope>NUCLEOTIDE SEQUENCE [LARGE SCALE GENOMIC DNA]</scope>
    <source>
        <tissue evidence="11">Leaf</tissue>
    </source>
</reference>
<evidence type="ECO:0000256" key="1">
    <source>
        <dbReference type="ARBA" id="ARBA00005762"/>
    </source>
</evidence>
<dbReference type="InterPro" id="IPR000504">
    <property type="entry name" value="RRM_dom"/>
</dbReference>
<name>A0A835QGI9_VANPL</name>
<evidence type="ECO:0000256" key="2">
    <source>
        <dbReference type="ARBA" id="ARBA00022484"/>
    </source>
</evidence>
<dbReference type="CDD" id="cd00590">
    <property type="entry name" value="RRM_SF"/>
    <property type="match status" value="1"/>
</dbReference>
<dbReference type="Pfam" id="PF26250">
    <property type="entry name" value="RRM_RdRP1_2"/>
    <property type="match status" value="1"/>
</dbReference>
<dbReference type="InterPro" id="IPR012677">
    <property type="entry name" value="Nucleotide-bd_a/b_plait_sf"/>
</dbReference>
<sequence length="1126" mass="128013">MGVPRTTVRVSNIPRTAIAEELLRFFESAVGPVFACEIASAHRNWMSLGFGRVQFESLADAERAKLLSANGRLPAFQCFNLSVYPSAEDVIPRAADASNRFSGAFLHAGVLGDDGRMEVFESWRRVGVEIMPERKRMELFVEDGGECFKMVVMFDDVMASHGCCLREGGGGGQLNSILLQLKFAPRIYQRVSGPNLKAKFTSDRYHVCKEDFEFVWVRTCDFSSNKTIGLSSYYCMELGHELSILEILKIFPCYNEMGDLILRKSEEFWSFSMLVPIISCRDEPSLSYEILFQLNSLVHTQKISLLQATFLLDILKKEDSDIVLRILTKMHKLKSICSKPLQFIECELQCMRENQRTVPVGNHGISENLMGCYRALITPSKVYLLGPELENSNYVIKHFSAYASDFLRVSFVDEDWGKLASDAISTRIEHGFNSRTYKTSIHDRILSVLKHGITIGSKEFKFLAFSASQLRSNSCWMFASNSNVTTESIRKWMGDFNKIRSVSKCAARMGQQFSSSFPAMSVQSKDVDIIDDIYSRDVDKANFDGIKYCFSDGIGKISLFFAQQIAHKCGLKRTPSAFQIRYGGYKGVIAVDHTSFCKLSLRPSMLKFDSDNTMLNITSYSKYLPCFLNREIICLLSTLGVEDAVFEAMQQEQLFLLDDMLKNREVALTVISKMSGAERQKVENILMRGYEPNSLPYLSMLLKAYRAYQLSDIRSRCRIFVPKGRILMGCLDETNTLDYGQVFIRVTMTKEEQKDGHQIFFKEADHSTVVVTGKVVVTKNPCLHPGDVRVLEAIFDQQMIEMGLVDCIVFPQKGKRPHPNECSGGDLDGDLFFVSWDERLVPLQTDPPMDYIGLRPRLVDHEVTLEEIQHFFVNYIVNDNLGAISTAHLVYAESEPLKARSPKCLELAVLHSMAVDFAKTGIPAEMPRALKPKEFPDFMERLDRPIHVSKGILGKLYRAAKTHGNIDTPEATLSQELAAVSYDKDLEVEGFEMFLKPAEEYYNLYAEKLGFLMNYFGAQHEDEILTGYVRSSSAYVLRDKKKFGDIADRIMIAIKSLHEEVKGWFNNCRESESMRMASAWYHVTYHPSYWSSDKFLSFPWILCDVLLNIKDSKNYRSRREAKEGMS</sequence>
<dbReference type="InterPro" id="IPR057590">
    <property type="entry name" value="PH_RDR1/2-like"/>
</dbReference>
<evidence type="ECO:0000256" key="6">
    <source>
        <dbReference type="ARBA" id="ARBA00023158"/>
    </source>
</evidence>
<evidence type="ECO:0000313" key="11">
    <source>
        <dbReference type="EMBL" id="KAG0468348.1"/>
    </source>
</evidence>
<dbReference type="EMBL" id="JADCNM010000009">
    <property type="protein sequence ID" value="KAG0468348.1"/>
    <property type="molecule type" value="Genomic_DNA"/>
</dbReference>
<dbReference type="PROSITE" id="PS50102">
    <property type="entry name" value="RRM"/>
    <property type="match status" value="1"/>
</dbReference>
<dbReference type="GO" id="GO:0031380">
    <property type="term" value="C:nuclear RNA-directed RNA polymerase complex"/>
    <property type="evidence" value="ECO:0007669"/>
    <property type="project" value="TreeGrafter"/>
</dbReference>
<dbReference type="Pfam" id="PF05183">
    <property type="entry name" value="RdRP"/>
    <property type="match status" value="1"/>
</dbReference>
<dbReference type="SMART" id="SM00360">
    <property type="entry name" value="RRM"/>
    <property type="match status" value="1"/>
</dbReference>
<dbReference type="Pfam" id="PF26252">
    <property type="entry name" value="RdRP_helical"/>
    <property type="match status" value="1"/>
</dbReference>
<comment type="function">
    <text evidence="9">Probably involved in the RNA silencing pathway and required for the generation of small interfering RNAs (siRNAs).</text>
</comment>
<evidence type="ECO:0000256" key="9">
    <source>
        <dbReference type="RuleBase" id="RU363098"/>
    </source>
</evidence>
<comment type="catalytic activity">
    <reaction evidence="7 9">
        <text>RNA(n) + a ribonucleoside 5'-triphosphate = RNA(n+1) + diphosphate</text>
        <dbReference type="Rhea" id="RHEA:21248"/>
        <dbReference type="Rhea" id="RHEA-COMP:14527"/>
        <dbReference type="Rhea" id="RHEA-COMP:17342"/>
        <dbReference type="ChEBI" id="CHEBI:33019"/>
        <dbReference type="ChEBI" id="CHEBI:61557"/>
        <dbReference type="ChEBI" id="CHEBI:140395"/>
        <dbReference type="EC" id="2.7.7.48"/>
    </reaction>
</comment>
<evidence type="ECO:0000259" key="10">
    <source>
        <dbReference type="PROSITE" id="PS50102"/>
    </source>
</evidence>
<gene>
    <name evidence="11" type="ORF">HPP92_017676</name>
</gene>
<evidence type="ECO:0000256" key="3">
    <source>
        <dbReference type="ARBA" id="ARBA00022679"/>
    </source>
</evidence>
<accession>A0A835QGI9</accession>
<dbReference type="InterPro" id="IPR058752">
    <property type="entry name" value="RDRP_C_head"/>
</dbReference>
<dbReference type="Proteomes" id="UP000639772">
    <property type="component" value="Chromosome 9"/>
</dbReference>
<evidence type="ECO:0000256" key="7">
    <source>
        <dbReference type="ARBA" id="ARBA00048744"/>
    </source>
</evidence>
<keyword evidence="2 9" id="KW-0696">RNA-directed RNA polymerase</keyword>
<dbReference type="InterPro" id="IPR007855">
    <property type="entry name" value="RDRP"/>
</dbReference>
<evidence type="ECO:0000256" key="4">
    <source>
        <dbReference type="ARBA" id="ARBA00022695"/>
    </source>
</evidence>
<organism evidence="11 12">
    <name type="scientific">Vanilla planifolia</name>
    <name type="common">Vanilla</name>
    <dbReference type="NCBI Taxonomy" id="51239"/>
    <lineage>
        <taxon>Eukaryota</taxon>
        <taxon>Viridiplantae</taxon>
        <taxon>Streptophyta</taxon>
        <taxon>Embryophyta</taxon>
        <taxon>Tracheophyta</taxon>
        <taxon>Spermatophyta</taxon>
        <taxon>Magnoliopsida</taxon>
        <taxon>Liliopsida</taxon>
        <taxon>Asparagales</taxon>
        <taxon>Orchidaceae</taxon>
        <taxon>Vanilloideae</taxon>
        <taxon>Vanilleae</taxon>
        <taxon>Vanilla</taxon>
    </lineage>
</organism>
<dbReference type="Pfam" id="PF24823">
    <property type="entry name" value="PH_RDR2"/>
    <property type="match status" value="1"/>
</dbReference>
<dbReference type="EC" id="2.7.7.48" evidence="9"/>
<protein>
    <recommendedName>
        <fullName evidence="9">RNA-dependent RNA polymerase</fullName>
        <ecNumber evidence="9">2.7.7.48</ecNumber>
    </recommendedName>
</protein>
<dbReference type="InterPro" id="IPR057596">
    <property type="entry name" value="RDRP_core"/>
</dbReference>
<dbReference type="GO" id="GO:0003723">
    <property type="term" value="F:RNA binding"/>
    <property type="evidence" value="ECO:0007669"/>
    <property type="project" value="UniProtKB-UniRule"/>
</dbReference>
<dbReference type="GO" id="GO:0003968">
    <property type="term" value="F:RNA-directed RNA polymerase activity"/>
    <property type="evidence" value="ECO:0007669"/>
    <property type="project" value="UniProtKB-KW"/>
</dbReference>
<comment type="caution">
    <text evidence="11">The sequence shown here is derived from an EMBL/GenBank/DDBJ whole genome shotgun (WGS) entry which is preliminary data.</text>
</comment>